<feature type="compositionally biased region" description="Low complexity" evidence="1">
    <location>
        <begin position="300"/>
        <end position="309"/>
    </location>
</feature>
<feature type="region of interest" description="Disordered" evidence="1">
    <location>
        <begin position="388"/>
        <end position="412"/>
    </location>
</feature>
<feature type="region of interest" description="Disordered" evidence="1">
    <location>
        <begin position="295"/>
        <end position="325"/>
    </location>
</feature>
<reference evidence="2 3" key="1">
    <citation type="journal article" date="2023" name="IScience">
        <title>Expanded male sex-determining region conserved during the evolution of homothallism in the green alga Volvox.</title>
        <authorList>
            <person name="Yamamoto K."/>
            <person name="Matsuzaki R."/>
            <person name="Mahakham W."/>
            <person name="Heman W."/>
            <person name="Sekimoto H."/>
            <person name="Kawachi M."/>
            <person name="Minakuchi Y."/>
            <person name="Toyoda A."/>
            <person name="Nozaki H."/>
        </authorList>
    </citation>
    <scope>NUCLEOTIDE SEQUENCE [LARGE SCALE GENOMIC DNA]</scope>
    <source>
        <strain evidence="2 3">NIES-4468</strain>
    </source>
</reference>
<evidence type="ECO:0000256" key="1">
    <source>
        <dbReference type="SAM" id="MobiDB-lite"/>
    </source>
</evidence>
<gene>
    <name evidence="2" type="ORF">VaNZ11_010466</name>
</gene>
<feature type="compositionally biased region" description="Polar residues" evidence="1">
    <location>
        <begin position="398"/>
        <end position="409"/>
    </location>
</feature>
<feature type="non-terminal residue" evidence="2">
    <location>
        <position position="1"/>
    </location>
</feature>
<dbReference type="EMBL" id="BSDZ01000035">
    <property type="protein sequence ID" value="GLI66572.1"/>
    <property type="molecule type" value="Genomic_DNA"/>
</dbReference>
<feature type="non-terminal residue" evidence="2">
    <location>
        <position position="438"/>
    </location>
</feature>
<organism evidence="2 3">
    <name type="scientific">Volvox africanus</name>
    <dbReference type="NCBI Taxonomy" id="51714"/>
    <lineage>
        <taxon>Eukaryota</taxon>
        <taxon>Viridiplantae</taxon>
        <taxon>Chlorophyta</taxon>
        <taxon>core chlorophytes</taxon>
        <taxon>Chlorophyceae</taxon>
        <taxon>CS clade</taxon>
        <taxon>Chlamydomonadales</taxon>
        <taxon>Volvocaceae</taxon>
        <taxon>Volvox</taxon>
    </lineage>
</organism>
<protein>
    <submittedName>
        <fullName evidence="2">Uncharacterized protein</fullName>
    </submittedName>
</protein>
<accession>A0ABQ5S9G4</accession>
<comment type="caution">
    <text evidence="2">The sequence shown here is derived from an EMBL/GenBank/DDBJ whole genome shotgun (WGS) entry which is preliminary data.</text>
</comment>
<keyword evidence="3" id="KW-1185">Reference proteome</keyword>
<dbReference type="Proteomes" id="UP001165090">
    <property type="component" value="Unassembled WGS sequence"/>
</dbReference>
<name>A0ABQ5S9G4_9CHLO</name>
<evidence type="ECO:0000313" key="2">
    <source>
        <dbReference type="EMBL" id="GLI66572.1"/>
    </source>
</evidence>
<proteinExistence type="predicted"/>
<evidence type="ECO:0000313" key="3">
    <source>
        <dbReference type="Proteomes" id="UP001165090"/>
    </source>
</evidence>
<sequence length="438" mass="42623">MNNITSGALDAMGFSDPAELGQYIGSWAGWLVTVMTSATNTAVDGGGTVGDAAAVDTEDTDATSAAVGYGGGSGATGAETNDVTEADLLRLKQVLEQLHALERGQQQEQLKMTTGTTVATGAGAGRGSGGAVNRTAVEEAVAHLVWRAVSPVNTLTSGSSSGGNNSDAIVAASFKAIATDGSPVGPIRGLTGANEVINPANGITAADLPDTDGSSNTAALAAATLRTALLQNDTATASVAVATLLDSLRSSSRNMATGAESNLVAGRGDVANSAIASTVSLPTGTARLEVLPLPARASTGPQSGSSRPPRQGPGGPNDGPNVKVGRDLNVNVNVNVVPASATMPNGGGADGCACTCPARGGISGLAGALAGNLLDGFLPGKMRLATGPTTAAGDGGLSMQQSAPQQSDGNMPGVGVRAAAAAIATTAGALLGARSGVE</sequence>